<evidence type="ECO:0000313" key="2">
    <source>
        <dbReference type="EMBL" id="KAH3795413.1"/>
    </source>
</evidence>
<accession>A0A9D4FAW6</accession>
<proteinExistence type="predicted"/>
<organism evidence="2 3">
    <name type="scientific">Dreissena polymorpha</name>
    <name type="common">Zebra mussel</name>
    <name type="synonym">Mytilus polymorpha</name>
    <dbReference type="NCBI Taxonomy" id="45954"/>
    <lineage>
        <taxon>Eukaryota</taxon>
        <taxon>Metazoa</taxon>
        <taxon>Spiralia</taxon>
        <taxon>Lophotrochozoa</taxon>
        <taxon>Mollusca</taxon>
        <taxon>Bivalvia</taxon>
        <taxon>Autobranchia</taxon>
        <taxon>Heteroconchia</taxon>
        <taxon>Euheterodonta</taxon>
        <taxon>Imparidentia</taxon>
        <taxon>Neoheterodontei</taxon>
        <taxon>Myida</taxon>
        <taxon>Dreissenoidea</taxon>
        <taxon>Dreissenidae</taxon>
        <taxon>Dreissena</taxon>
    </lineage>
</organism>
<dbReference type="AlphaFoldDB" id="A0A9D4FAW6"/>
<evidence type="ECO:0000256" key="1">
    <source>
        <dbReference type="SAM" id="MobiDB-lite"/>
    </source>
</evidence>
<gene>
    <name evidence="2" type="ORF">DPMN_148963</name>
</gene>
<reference evidence="2" key="1">
    <citation type="journal article" date="2019" name="bioRxiv">
        <title>The Genome of the Zebra Mussel, Dreissena polymorpha: A Resource for Invasive Species Research.</title>
        <authorList>
            <person name="McCartney M.A."/>
            <person name="Auch B."/>
            <person name="Kono T."/>
            <person name="Mallez S."/>
            <person name="Zhang Y."/>
            <person name="Obille A."/>
            <person name="Becker A."/>
            <person name="Abrahante J.E."/>
            <person name="Garbe J."/>
            <person name="Badalamenti J.P."/>
            <person name="Herman A."/>
            <person name="Mangelson H."/>
            <person name="Liachko I."/>
            <person name="Sullivan S."/>
            <person name="Sone E.D."/>
            <person name="Koren S."/>
            <person name="Silverstein K.A.T."/>
            <person name="Beckman K.B."/>
            <person name="Gohl D.M."/>
        </authorList>
    </citation>
    <scope>NUCLEOTIDE SEQUENCE</scope>
    <source>
        <strain evidence="2">Duluth1</strain>
        <tissue evidence="2">Whole animal</tissue>
    </source>
</reference>
<dbReference type="InterPro" id="IPR036397">
    <property type="entry name" value="RNaseH_sf"/>
</dbReference>
<dbReference type="Proteomes" id="UP000828390">
    <property type="component" value="Unassembled WGS sequence"/>
</dbReference>
<evidence type="ECO:0000313" key="3">
    <source>
        <dbReference type="Proteomes" id="UP000828390"/>
    </source>
</evidence>
<comment type="caution">
    <text evidence="2">The sequence shown here is derived from an EMBL/GenBank/DDBJ whole genome shotgun (WGS) entry which is preliminary data.</text>
</comment>
<dbReference type="EMBL" id="JAIWYP010000007">
    <property type="protein sequence ID" value="KAH3795413.1"/>
    <property type="molecule type" value="Genomic_DNA"/>
</dbReference>
<keyword evidence="3" id="KW-1185">Reference proteome</keyword>
<protein>
    <submittedName>
        <fullName evidence="2">Uncharacterized protein</fullName>
    </submittedName>
</protein>
<dbReference type="Gene3D" id="3.30.420.10">
    <property type="entry name" value="Ribonuclease H-like superfamily/Ribonuclease H"/>
    <property type="match status" value="1"/>
</dbReference>
<name>A0A9D4FAW6_DREPO</name>
<sequence>MDFASNKIMTHKNNSRSTMQWLNENRVKTMSAPASSSDLNPIETSEAQNKGSTCSWNYRDLDKPDS</sequence>
<dbReference type="GO" id="GO:0003676">
    <property type="term" value="F:nucleic acid binding"/>
    <property type="evidence" value="ECO:0007669"/>
    <property type="project" value="InterPro"/>
</dbReference>
<feature type="compositionally biased region" description="Polar residues" evidence="1">
    <location>
        <begin position="32"/>
        <end position="56"/>
    </location>
</feature>
<feature type="region of interest" description="Disordered" evidence="1">
    <location>
        <begin position="29"/>
        <end position="66"/>
    </location>
</feature>
<reference evidence="2" key="2">
    <citation type="submission" date="2020-11" db="EMBL/GenBank/DDBJ databases">
        <authorList>
            <person name="McCartney M.A."/>
            <person name="Auch B."/>
            <person name="Kono T."/>
            <person name="Mallez S."/>
            <person name="Becker A."/>
            <person name="Gohl D.M."/>
            <person name="Silverstein K.A.T."/>
            <person name="Koren S."/>
            <person name="Bechman K.B."/>
            <person name="Herman A."/>
            <person name="Abrahante J.E."/>
            <person name="Garbe J."/>
        </authorList>
    </citation>
    <scope>NUCLEOTIDE SEQUENCE</scope>
    <source>
        <strain evidence="2">Duluth1</strain>
        <tissue evidence="2">Whole animal</tissue>
    </source>
</reference>